<feature type="transmembrane region" description="Helical" evidence="7">
    <location>
        <begin position="83"/>
        <end position="99"/>
    </location>
</feature>
<dbReference type="AlphaFoldDB" id="A0A9X1YW76"/>
<dbReference type="GO" id="GO:0050660">
    <property type="term" value="F:flavin adenine dinucleotide binding"/>
    <property type="evidence" value="ECO:0007669"/>
    <property type="project" value="InterPro"/>
</dbReference>
<reference evidence="9 10" key="1">
    <citation type="journal article" date="2022" name="Int. J. Syst. Evol. Microbiol.">
        <title>Pseudomonas aegrilactucae sp. nov. and Pseudomonas morbosilactucae sp. nov., pathogens causing bacterial rot of lettuce in Japan.</title>
        <authorList>
            <person name="Sawada H."/>
            <person name="Fujikawa T."/>
            <person name="Satou M."/>
        </authorList>
    </citation>
    <scope>NUCLEOTIDE SEQUENCE [LARGE SCALE GENOMIC DNA]</scope>
    <source>
        <strain evidence="9 10">MAFF 302030</strain>
    </source>
</reference>
<dbReference type="Gene3D" id="3.30.465.10">
    <property type="match status" value="1"/>
</dbReference>
<accession>A0A9X1YW76</accession>
<dbReference type="InterPro" id="IPR044751">
    <property type="entry name" value="Ion_transp-like_CBS"/>
</dbReference>
<dbReference type="PANTHER" id="PTHR22777">
    <property type="entry name" value="HEMOLYSIN-RELATED"/>
    <property type="match status" value="1"/>
</dbReference>
<feature type="transmembrane region" description="Helical" evidence="7">
    <location>
        <begin position="48"/>
        <end position="71"/>
    </location>
</feature>
<dbReference type="InterPro" id="IPR005496">
    <property type="entry name" value="Integral_membrane_TerC"/>
</dbReference>
<keyword evidence="7" id="KW-0812">Transmembrane</keyword>
<keyword evidence="4" id="KW-0677">Repeat</keyword>
<evidence type="ECO:0000256" key="2">
    <source>
        <dbReference type="ARBA" id="ARBA00006337"/>
    </source>
</evidence>
<dbReference type="InterPro" id="IPR046342">
    <property type="entry name" value="CBS_dom_sf"/>
</dbReference>
<dbReference type="CDD" id="cd04590">
    <property type="entry name" value="CBS_pair_CorC_HlyC_assoc"/>
    <property type="match status" value="1"/>
</dbReference>
<dbReference type="SUPFAM" id="SSF54631">
    <property type="entry name" value="CBS-domain pair"/>
    <property type="match status" value="1"/>
</dbReference>
<dbReference type="InterPro" id="IPR000644">
    <property type="entry name" value="CBS_dom"/>
</dbReference>
<dbReference type="Proteomes" id="UP001155059">
    <property type="component" value="Unassembled WGS sequence"/>
</dbReference>
<dbReference type="GO" id="GO:0005886">
    <property type="term" value="C:plasma membrane"/>
    <property type="evidence" value="ECO:0007669"/>
    <property type="project" value="UniProtKB-SubCell"/>
</dbReference>
<feature type="transmembrane region" description="Helical" evidence="7">
    <location>
        <begin position="12"/>
        <end position="36"/>
    </location>
</feature>
<keyword evidence="7" id="KW-1133">Transmembrane helix</keyword>
<keyword evidence="3" id="KW-1003">Cell membrane</keyword>
<protein>
    <submittedName>
        <fullName evidence="9">TerC family protein</fullName>
    </submittedName>
</protein>
<dbReference type="PANTHER" id="PTHR22777:SF30">
    <property type="entry name" value="UPF0053 PROTEIN YEGH"/>
    <property type="match status" value="1"/>
</dbReference>
<dbReference type="InterPro" id="IPR036318">
    <property type="entry name" value="FAD-bd_PCMH-like_sf"/>
</dbReference>
<dbReference type="PROSITE" id="PS51371">
    <property type="entry name" value="CBS"/>
    <property type="match status" value="1"/>
</dbReference>
<dbReference type="Pfam" id="PF00571">
    <property type="entry name" value="CBS"/>
    <property type="match status" value="1"/>
</dbReference>
<feature type="transmembrane region" description="Helical" evidence="7">
    <location>
        <begin position="120"/>
        <end position="141"/>
    </location>
</feature>
<evidence type="ECO:0000256" key="1">
    <source>
        <dbReference type="ARBA" id="ARBA00004651"/>
    </source>
</evidence>
<sequence length="528" mass="58461">MEWIADPTAWLGLLTLIVLELVLGIDNLVFIAILADKLPPEQRDRARLIGLSLALLMRLGLLASISWMVTLTQPLFEVFDKSFSGRDLIMLFGGVFLLFKATMELHERLEGHVSQRTGNAAYAMFWPIVAQIVVLDAVFSLDAVITAVGMVEHLSVMMIAVVVSIGVMIVASKPLTRFVNEHPTVIMLCLGFLMMIGFSLTAEGLGFHIPKGYLYAAIGFSILIELFNQVARARRKKSMQGLRPMRERTAHAVLRLLGGRKLAAEEVGEEIADLLDNGEENTAELFDRRERVMISGVLQLAERPIRTLMTVRADVDYIDLADSPEVIRTKLMHSSYSRLPLIRDGAVDEPLGFVHKKELLKEYLAGNEPNLEHLARQAINLLDSFSILNALEQMRKASTHIAFVINEFGDFVGVLSMTDILESIAGELPDASEIEGPDIVEEQGGFVVSGALNLSQIRQRTGFQAEATEDYQTLAGLVMSLLDRLPVKGDRLEWQGWSLQVAAVEERRVTRVLLSPLAPVQGVESVLP</sequence>
<dbReference type="SUPFAM" id="SSF56176">
    <property type="entry name" value="FAD-binding/transporter-associated domain-like"/>
    <property type="match status" value="1"/>
</dbReference>
<name>A0A9X1YW76_9PSED</name>
<feature type="transmembrane region" description="Helical" evidence="7">
    <location>
        <begin position="184"/>
        <end position="207"/>
    </location>
</feature>
<organism evidence="9 10">
    <name type="scientific">Pseudomonas morbosilactucae</name>
    <dbReference type="NCBI Taxonomy" id="2938197"/>
    <lineage>
        <taxon>Bacteria</taxon>
        <taxon>Pseudomonadati</taxon>
        <taxon>Pseudomonadota</taxon>
        <taxon>Gammaproteobacteria</taxon>
        <taxon>Pseudomonadales</taxon>
        <taxon>Pseudomonadaceae</taxon>
        <taxon>Pseudomonas</taxon>
    </lineage>
</organism>
<dbReference type="InterPro" id="IPR005170">
    <property type="entry name" value="Transptr-assoc_dom"/>
</dbReference>
<dbReference type="Pfam" id="PF03741">
    <property type="entry name" value="TerC"/>
    <property type="match status" value="1"/>
</dbReference>
<reference evidence="9 10" key="2">
    <citation type="journal article" date="2023" name="Plant Pathol.">
        <title>Dismantling and reorganizing Pseudomonas marginalis sensu#lato.</title>
        <authorList>
            <person name="Sawada H."/>
            <person name="Fujikawa T."/>
            <person name="Satou M."/>
        </authorList>
    </citation>
    <scope>NUCLEOTIDE SEQUENCE [LARGE SCALE GENOMIC DNA]</scope>
    <source>
        <strain evidence="9 10">MAFF 302030</strain>
    </source>
</reference>
<dbReference type="EMBL" id="JALQCW010000031">
    <property type="protein sequence ID" value="MCK9798794.1"/>
    <property type="molecule type" value="Genomic_DNA"/>
</dbReference>
<dbReference type="Pfam" id="PF03471">
    <property type="entry name" value="CorC_HlyC"/>
    <property type="match status" value="1"/>
</dbReference>
<evidence type="ECO:0000313" key="10">
    <source>
        <dbReference type="Proteomes" id="UP001155059"/>
    </source>
</evidence>
<dbReference type="SMART" id="SM01091">
    <property type="entry name" value="CorC_HlyC"/>
    <property type="match status" value="1"/>
</dbReference>
<evidence type="ECO:0000256" key="6">
    <source>
        <dbReference type="PROSITE-ProRule" id="PRU00703"/>
    </source>
</evidence>
<proteinExistence type="inferred from homology"/>
<evidence type="ECO:0000256" key="3">
    <source>
        <dbReference type="ARBA" id="ARBA00022475"/>
    </source>
</evidence>
<comment type="caution">
    <text evidence="9">The sequence shown here is derived from an EMBL/GenBank/DDBJ whole genome shotgun (WGS) entry which is preliminary data.</text>
</comment>
<evidence type="ECO:0000256" key="5">
    <source>
        <dbReference type="ARBA" id="ARBA00023122"/>
    </source>
</evidence>
<feature type="domain" description="CBS" evidence="8">
    <location>
        <begin position="374"/>
        <end position="431"/>
    </location>
</feature>
<evidence type="ECO:0000259" key="8">
    <source>
        <dbReference type="PROSITE" id="PS51371"/>
    </source>
</evidence>
<feature type="transmembrane region" description="Helical" evidence="7">
    <location>
        <begin position="213"/>
        <end position="231"/>
    </location>
</feature>
<evidence type="ECO:0000256" key="4">
    <source>
        <dbReference type="ARBA" id="ARBA00022737"/>
    </source>
</evidence>
<evidence type="ECO:0000256" key="7">
    <source>
        <dbReference type="SAM" id="Phobius"/>
    </source>
</evidence>
<evidence type="ECO:0000313" key="9">
    <source>
        <dbReference type="EMBL" id="MCK9798794.1"/>
    </source>
</evidence>
<keyword evidence="7" id="KW-0472">Membrane</keyword>
<gene>
    <name evidence="9" type="ORF">M1B34_13940</name>
</gene>
<dbReference type="Gene3D" id="3.10.580.10">
    <property type="entry name" value="CBS-domain"/>
    <property type="match status" value="1"/>
</dbReference>
<comment type="similarity">
    <text evidence="2">Belongs to the UPF0053 family.</text>
</comment>
<dbReference type="InterPro" id="IPR016169">
    <property type="entry name" value="FAD-bd_PCMH_sub2"/>
</dbReference>
<keyword evidence="5 6" id="KW-0129">CBS domain</keyword>
<feature type="transmembrane region" description="Helical" evidence="7">
    <location>
        <begin position="153"/>
        <end position="172"/>
    </location>
</feature>
<comment type="subcellular location">
    <subcellularLocation>
        <location evidence="1">Cell membrane</location>
        <topology evidence="1">Multi-pass membrane protein</topology>
    </subcellularLocation>
</comment>
<dbReference type="RefSeq" id="WP_123336045.1">
    <property type="nucleotide sequence ID" value="NZ_JALQCW010000031.1"/>
</dbReference>